<sequence length="96" mass="10189">MSAVDKLKLAEEKNKAANEGMTGTNANITVAILSLHNKQVKDSSKDEKPILSGSKAWSSFLALPTGLHIQTVLNLADSINPGPLNKILTSTDTSDE</sequence>
<dbReference type="GeneID" id="59283471"/>
<accession>A0A8H6G4B4</accession>
<evidence type="ECO:0000313" key="1">
    <source>
        <dbReference type="EMBL" id="KAF6240187.1"/>
    </source>
</evidence>
<evidence type="ECO:0000313" key="2">
    <source>
        <dbReference type="Proteomes" id="UP000578531"/>
    </source>
</evidence>
<dbReference type="EMBL" id="JACCJC010000004">
    <property type="protein sequence ID" value="KAF6240187.1"/>
    <property type="molecule type" value="Genomic_DNA"/>
</dbReference>
<dbReference type="Proteomes" id="UP000578531">
    <property type="component" value="Unassembled WGS sequence"/>
</dbReference>
<name>A0A8H6G4B4_9LECA</name>
<comment type="caution">
    <text evidence="1">The sequence shown here is derived from an EMBL/GenBank/DDBJ whole genome shotgun (WGS) entry which is preliminary data.</text>
</comment>
<organism evidence="1 2">
    <name type="scientific">Letharia columbiana</name>
    <dbReference type="NCBI Taxonomy" id="112416"/>
    <lineage>
        <taxon>Eukaryota</taxon>
        <taxon>Fungi</taxon>
        <taxon>Dikarya</taxon>
        <taxon>Ascomycota</taxon>
        <taxon>Pezizomycotina</taxon>
        <taxon>Lecanoromycetes</taxon>
        <taxon>OSLEUM clade</taxon>
        <taxon>Lecanoromycetidae</taxon>
        <taxon>Lecanorales</taxon>
        <taxon>Lecanorineae</taxon>
        <taxon>Parmeliaceae</taxon>
        <taxon>Letharia</taxon>
    </lineage>
</organism>
<proteinExistence type="predicted"/>
<dbReference type="AlphaFoldDB" id="A0A8H6G4B4"/>
<gene>
    <name evidence="1" type="ORF">HO173_001797</name>
</gene>
<protein>
    <submittedName>
        <fullName evidence="1">Uncharacterized protein</fullName>
    </submittedName>
</protein>
<dbReference type="RefSeq" id="XP_037169456.1">
    <property type="nucleotide sequence ID" value="XM_037303734.1"/>
</dbReference>
<dbReference type="OrthoDB" id="10597016at2759"/>
<reference evidence="1 2" key="1">
    <citation type="journal article" date="2020" name="Genomics">
        <title>Complete, high-quality genomes from long-read metagenomic sequencing of two wolf lichen thalli reveals enigmatic genome architecture.</title>
        <authorList>
            <person name="McKenzie S.K."/>
            <person name="Walston R.F."/>
            <person name="Allen J.L."/>
        </authorList>
    </citation>
    <scope>NUCLEOTIDE SEQUENCE [LARGE SCALE GENOMIC DNA]</scope>
    <source>
        <strain evidence="1">WasteWater2</strain>
    </source>
</reference>
<keyword evidence="2" id="KW-1185">Reference proteome</keyword>